<accession>A0AB37ABK7</accession>
<dbReference type="RefSeq" id="WP_000950580.1">
    <property type="nucleotide sequence ID" value="NZ_JAKSWT010000018.1"/>
</dbReference>
<reference evidence="2 3" key="1">
    <citation type="journal article" date="2018" name="J. Antimicrob. Chemother.">
        <title>Phylogenomics of colistin-susceptible and resistant XDR Acinetobacter baumannii.</title>
        <authorList>
            <person name="Mustapha M."/>
            <person name="Li B."/>
            <person name="Pacey M.P."/>
            <person name="Mettus R.T."/>
            <person name="McElheny C.L."/>
            <person name="Ernst R.K."/>
            <person name="Cooper V.S."/>
            <person name="Doi Y."/>
        </authorList>
    </citation>
    <scope>NUCLEOTIDE SEQUENCE [LARGE SCALE GENOMIC DNA]</scope>
    <source>
        <strain evidence="2 3">R20</strain>
    </source>
</reference>
<gene>
    <name evidence="2" type="ORF">C5U34_17395</name>
</gene>
<dbReference type="Pfam" id="PF19839">
    <property type="entry name" value="RHH_9"/>
    <property type="match status" value="1"/>
</dbReference>
<comment type="caution">
    <text evidence="2">The sequence shown here is derived from an EMBL/GenBank/DDBJ whole genome shotgun (WGS) entry which is preliminary data.</text>
</comment>
<organism evidence="2 3">
    <name type="scientific">Acinetobacter baumannii</name>
    <dbReference type="NCBI Taxonomy" id="470"/>
    <lineage>
        <taxon>Bacteria</taxon>
        <taxon>Pseudomonadati</taxon>
        <taxon>Pseudomonadota</taxon>
        <taxon>Gammaproteobacteria</taxon>
        <taxon>Moraxellales</taxon>
        <taxon>Moraxellaceae</taxon>
        <taxon>Acinetobacter</taxon>
        <taxon>Acinetobacter calcoaceticus/baumannii complex</taxon>
    </lineage>
</organism>
<sequence>MLSNLPIRVDQELKDTFIACCKSQDSTASQELRKFMRQYVKQYAQQDLFSKSKSANMTTRQKDNI</sequence>
<dbReference type="EMBL" id="PUDN01000131">
    <property type="protein sequence ID" value="PQH47967.1"/>
    <property type="molecule type" value="Genomic_DNA"/>
</dbReference>
<evidence type="ECO:0000313" key="2">
    <source>
        <dbReference type="EMBL" id="PQH47967.1"/>
    </source>
</evidence>
<dbReference type="InterPro" id="IPR045559">
    <property type="entry name" value="RHH_9"/>
</dbReference>
<name>A0AB37ABK7_ACIBA</name>
<proteinExistence type="predicted"/>
<protein>
    <recommendedName>
        <fullName evidence="1">Ribbon-helix-helix protein RHH domain-containing protein</fullName>
    </recommendedName>
</protein>
<dbReference type="AlphaFoldDB" id="A0AB37ABK7"/>
<dbReference type="Proteomes" id="UP000239276">
    <property type="component" value="Unassembled WGS sequence"/>
</dbReference>
<feature type="domain" description="Ribbon-helix-helix protein RHH" evidence="1">
    <location>
        <begin position="5"/>
        <end position="45"/>
    </location>
</feature>
<evidence type="ECO:0000313" key="3">
    <source>
        <dbReference type="Proteomes" id="UP000239276"/>
    </source>
</evidence>
<evidence type="ECO:0000259" key="1">
    <source>
        <dbReference type="Pfam" id="PF19839"/>
    </source>
</evidence>